<dbReference type="EnsemblMetazoa" id="XM_019995435.1">
    <property type="protein sequence ID" value="XP_019850994.1"/>
    <property type="gene ID" value="LOC109581371"/>
</dbReference>
<protein>
    <submittedName>
        <fullName evidence="2">Uncharacterized protein</fullName>
    </submittedName>
</protein>
<feature type="compositionally biased region" description="Polar residues" evidence="1">
    <location>
        <begin position="117"/>
        <end position="140"/>
    </location>
</feature>
<feature type="region of interest" description="Disordered" evidence="1">
    <location>
        <begin position="212"/>
        <end position="231"/>
    </location>
</feature>
<dbReference type="GeneID" id="109581371"/>
<feature type="region of interest" description="Disordered" evidence="1">
    <location>
        <begin position="47"/>
        <end position="140"/>
    </location>
</feature>
<feature type="compositionally biased region" description="Basic and acidic residues" evidence="1">
    <location>
        <begin position="212"/>
        <end position="229"/>
    </location>
</feature>
<evidence type="ECO:0000313" key="3">
    <source>
        <dbReference type="Proteomes" id="UP000007879"/>
    </source>
</evidence>
<feature type="compositionally biased region" description="Polar residues" evidence="1">
    <location>
        <begin position="51"/>
        <end position="65"/>
    </location>
</feature>
<feature type="region of interest" description="Disordered" evidence="1">
    <location>
        <begin position="165"/>
        <end position="184"/>
    </location>
</feature>
<keyword evidence="3" id="KW-1185">Reference proteome</keyword>
<feature type="region of interest" description="Disordered" evidence="1">
    <location>
        <begin position="1"/>
        <end position="29"/>
    </location>
</feature>
<evidence type="ECO:0000256" key="1">
    <source>
        <dbReference type="SAM" id="MobiDB-lite"/>
    </source>
</evidence>
<proteinExistence type="predicted"/>
<dbReference type="KEGG" id="aqu:109581371"/>
<reference evidence="2" key="2">
    <citation type="submission" date="2024-06" db="UniProtKB">
        <authorList>
            <consortium name="EnsemblMetazoa"/>
        </authorList>
    </citation>
    <scope>IDENTIFICATION</scope>
</reference>
<evidence type="ECO:0000313" key="2">
    <source>
        <dbReference type="EnsemblMetazoa" id="XP_019850994.1"/>
    </source>
</evidence>
<organism evidence="2 3">
    <name type="scientific">Amphimedon queenslandica</name>
    <name type="common">Sponge</name>
    <dbReference type="NCBI Taxonomy" id="400682"/>
    <lineage>
        <taxon>Eukaryota</taxon>
        <taxon>Metazoa</taxon>
        <taxon>Porifera</taxon>
        <taxon>Demospongiae</taxon>
        <taxon>Heteroscleromorpha</taxon>
        <taxon>Haplosclerida</taxon>
        <taxon>Niphatidae</taxon>
        <taxon>Amphimedon</taxon>
    </lineage>
</organism>
<feature type="compositionally biased region" description="Low complexity" evidence="1">
    <location>
        <begin position="69"/>
        <end position="84"/>
    </location>
</feature>
<sequence>MASCGEVGYTEESSSSPLPRAPPPSPECVNNGLDLYQFDFNSLLSGHRKPQQSFLPQSSSASNFSIIVPSPESNRPESEPTSPSWNGSGSYQGHSPFFLPSPEHQICKTVSDPPSPLSISVPDQIQPQGGVTAHQSYPGNPSTLSVSLPPMNGDLQHYRGQMEVDRVGPPGAEGKRRKISLKRSHEQVDQSWYNLGADPSFLFNAQAHEASQKKVCSEARERESRDYDSRSFSPVRARAYTHSGVMTSSDKMFGRHSHHFKAL</sequence>
<reference evidence="3" key="1">
    <citation type="journal article" date="2010" name="Nature">
        <title>The Amphimedon queenslandica genome and the evolution of animal complexity.</title>
        <authorList>
            <person name="Srivastava M."/>
            <person name="Simakov O."/>
            <person name="Chapman J."/>
            <person name="Fahey B."/>
            <person name="Gauthier M.E."/>
            <person name="Mitros T."/>
            <person name="Richards G.S."/>
            <person name="Conaco C."/>
            <person name="Dacre M."/>
            <person name="Hellsten U."/>
            <person name="Larroux C."/>
            <person name="Putnam N.H."/>
            <person name="Stanke M."/>
            <person name="Adamska M."/>
            <person name="Darling A."/>
            <person name="Degnan S.M."/>
            <person name="Oakley T.H."/>
            <person name="Plachetzki D.C."/>
            <person name="Zhai Y."/>
            <person name="Adamski M."/>
            <person name="Calcino A."/>
            <person name="Cummins S.F."/>
            <person name="Goodstein D.M."/>
            <person name="Harris C."/>
            <person name="Jackson D.J."/>
            <person name="Leys S.P."/>
            <person name="Shu S."/>
            <person name="Woodcroft B.J."/>
            <person name="Vervoort M."/>
            <person name="Kosik K.S."/>
            <person name="Manning G."/>
            <person name="Degnan B.M."/>
            <person name="Rokhsar D.S."/>
        </authorList>
    </citation>
    <scope>NUCLEOTIDE SEQUENCE [LARGE SCALE GENOMIC DNA]</scope>
</reference>
<dbReference type="Proteomes" id="UP000007879">
    <property type="component" value="Unassembled WGS sequence"/>
</dbReference>
<dbReference type="AlphaFoldDB" id="A0AAN0J1S9"/>
<name>A0AAN0J1S9_AMPQE</name>
<dbReference type="RefSeq" id="XP_019850994.1">
    <property type="nucleotide sequence ID" value="XM_019995435.1"/>
</dbReference>
<accession>A0AAN0J1S9</accession>